<evidence type="ECO:0000256" key="3">
    <source>
        <dbReference type="ARBA" id="ARBA00022692"/>
    </source>
</evidence>
<comment type="caution">
    <text evidence="7">The sequence shown here is derived from an EMBL/GenBank/DDBJ whole genome shotgun (WGS) entry which is preliminary data.</text>
</comment>
<feature type="transmembrane region" description="Helical" evidence="6">
    <location>
        <begin position="65"/>
        <end position="85"/>
    </location>
</feature>
<gene>
    <name evidence="7" type="ORF">ZOSMA_147G00180</name>
</gene>
<comment type="similarity">
    <text evidence="2">Belongs to the TDE1 family.</text>
</comment>
<feature type="transmembrane region" description="Helical" evidence="6">
    <location>
        <begin position="427"/>
        <end position="446"/>
    </location>
</feature>
<dbReference type="PANTHER" id="PTHR10383">
    <property type="entry name" value="SERINE INCORPORATOR"/>
    <property type="match status" value="1"/>
</dbReference>
<feature type="transmembrane region" description="Helical" evidence="6">
    <location>
        <begin position="97"/>
        <end position="116"/>
    </location>
</feature>
<keyword evidence="3 6" id="KW-0812">Transmembrane</keyword>
<dbReference type="InterPro" id="IPR005016">
    <property type="entry name" value="TDE1/TMS"/>
</dbReference>
<evidence type="ECO:0000256" key="2">
    <source>
        <dbReference type="ARBA" id="ARBA00006665"/>
    </source>
</evidence>
<evidence type="ECO:0000256" key="5">
    <source>
        <dbReference type="ARBA" id="ARBA00023136"/>
    </source>
</evidence>
<feature type="transmembrane region" description="Helical" evidence="6">
    <location>
        <begin position="272"/>
        <end position="291"/>
    </location>
</feature>
<feature type="transmembrane region" description="Helical" evidence="6">
    <location>
        <begin position="380"/>
        <end position="404"/>
    </location>
</feature>
<feature type="transmembrane region" description="Helical" evidence="6">
    <location>
        <begin position="136"/>
        <end position="155"/>
    </location>
</feature>
<proteinExistence type="inferred from homology"/>
<reference evidence="8" key="1">
    <citation type="journal article" date="2016" name="Nature">
        <title>The genome of the seagrass Zostera marina reveals angiosperm adaptation to the sea.</title>
        <authorList>
            <person name="Olsen J.L."/>
            <person name="Rouze P."/>
            <person name="Verhelst B."/>
            <person name="Lin Y.-C."/>
            <person name="Bayer T."/>
            <person name="Collen J."/>
            <person name="Dattolo E."/>
            <person name="De Paoli E."/>
            <person name="Dittami S."/>
            <person name="Maumus F."/>
            <person name="Michel G."/>
            <person name="Kersting A."/>
            <person name="Lauritano C."/>
            <person name="Lohaus R."/>
            <person name="Toepel M."/>
            <person name="Tonon T."/>
            <person name="Vanneste K."/>
            <person name="Amirebrahimi M."/>
            <person name="Brakel J."/>
            <person name="Bostroem C."/>
            <person name="Chovatia M."/>
            <person name="Grimwood J."/>
            <person name="Jenkins J.W."/>
            <person name="Jueterbock A."/>
            <person name="Mraz A."/>
            <person name="Stam W.T."/>
            <person name="Tice H."/>
            <person name="Bornberg-Bauer E."/>
            <person name="Green P.J."/>
            <person name="Pearson G.A."/>
            <person name="Procaccini G."/>
            <person name="Duarte C.M."/>
            <person name="Schmutz J."/>
            <person name="Reusch T.B.H."/>
            <person name="Van de Peer Y."/>
        </authorList>
    </citation>
    <scope>NUCLEOTIDE SEQUENCE [LARGE SCALE GENOMIC DNA]</scope>
    <source>
        <strain evidence="8">cv. Finnish</strain>
    </source>
</reference>
<name>A0A0K9PWU9_ZOSMR</name>
<sequence>MCKVLKEKNLFLFILKEEQNIESKFKIYVMTIVVEEGTITREDHHGELVKTPQCLCSWSTGIARYIYALIFLTTNLLAWMVRDYGRVALSKLRSMQFILSSSSLSTVLFVFVFSLIENLEIQGFHSGKECLGSEGVLRISLGCFLFFFVMFVSTVGTRQLGQRRNSWHSSWWSAKIILWMIFMIFPFIIPSDFVLFYGKIAHLGAGIFLFIQLISVISLITLLNDYFRMGNNAERCRIQVFVISITAYIVALLFIILMYIWYAPNPSCKINIFFITMTLALIQLTTFVSTLDKVNAGFLTPGLMAVYLVFICWCAIRSEPHSENCNKNDGMHSNLMTYISFVVAVLVIVVATFTTGIDSKCFQMIFYFKKVKTETEEDVPYGYGFFHFVFAMGANYFAMLFIGWNTHHTMEKWTIDVGWASTWVRVVNQWLSAVVYLWIIVAPLFWKNLRCPEPQEG</sequence>
<feature type="transmembrane region" description="Helical" evidence="6">
    <location>
        <begin position="238"/>
        <end position="260"/>
    </location>
</feature>
<keyword evidence="8" id="KW-1185">Reference proteome</keyword>
<comment type="subcellular location">
    <subcellularLocation>
        <location evidence="1">Membrane</location>
        <topology evidence="1">Multi-pass membrane protein</topology>
    </subcellularLocation>
</comment>
<evidence type="ECO:0000313" key="7">
    <source>
        <dbReference type="EMBL" id="KMZ73506.1"/>
    </source>
</evidence>
<feature type="transmembrane region" description="Helical" evidence="6">
    <location>
        <begin position="338"/>
        <end position="359"/>
    </location>
</feature>
<dbReference type="OrthoDB" id="5963193at2759"/>
<feature type="transmembrane region" description="Helical" evidence="6">
    <location>
        <begin position="298"/>
        <end position="318"/>
    </location>
</feature>
<dbReference type="PANTHER" id="PTHR10383:SF63">
    <property type="entry name" value="OS01G0179800 PROTEIN"/>
    <property type="match status" value="1"/>
</dbReference>
<evidence type="ECO:0000256" key="6">
    <source>
        <dbReference type="SAM" id="Phobius"/>
    </source>
</evidence>
<evidence type="ECO:0000256" key="1">
    <source>
        <dbReference type="ARBA" id="ARBA00004141"/>
    </source>
</evidence>
<feature type="transmembrane region" description="Helical" evidence="6">
    <location>
        <begin position="176"/>
        <end position="197"/>
    </location>
</feature>
<keyword evidence="5 6" id="KW-0472">Membrane</keyword>
<accession>A0A0K9PWU9</accession>
<dbReference type="GO" id="GO:0016020">
    <property type="term" value="C:membrane"/>
    <property type="evidence" value="ECO:0000318"/>
    <property type="project" value="GO_Central"/>
</dbReference>
<feature type="transmembrane region" description="Helical" evidence="6">
    <location>
        <begin position="203"/>
        <end position="226"/>
    </location>
</feature>
<dbReference type="Proteomes" id="UP000036987">
    <property type="component" value="Unassembled WGS sequence"/>
</dbReference>
<organism evidence="7 8">
    <name type="scientific">Zostera marina</name>
    <name type="common">Eelgrass</name>
    <dbReference type="NCBI Taxonomy" id="29655"/>
    <lineage>
        <taxon>Eukaryota</taxon>
        <taxon>Viridiplantae</taxon>
        <taxon>Streptophyta</taxon>
        <taxon>Embryophyta</taxon>
        <taxon>Tracheophyta</taxon>
        <taxon>Spermatophyta</taxon>
        <taxon>Magnoliopsida</taxon>
        <taxon>Liliopsida</taxon>
        <taxon>Zosteraceae</taxon>
        <taxon>Zostera</taxon>
    </lineage>
</organism>
<dbReference type="EMBL" id="LFYR01000574">
    <property type="protein sequence ID" value="KMZ73506.1"/>
    <property type="molecule type" value="Genomic_DNA"/>
</dbReference>
<keyword evidence="4 6" id="KW-1133">Transmembrane helix</keyword>
<evidence type="ECO:0000313" key="8">
    <source>
        <dbReference type="Proteomes" id="UP000036987"/>
    </source>
</evidence>
<protein>
    <submittedName>
        <fullName evidence="7">Serine incorporator</fullName>
    </submittedName>
</protein>
<dbReference type="OMA" id="IHNFWFL"/>
<evidence type="ECO:0000256" key="4">
    <source>
        <dbReference type="ARBA" id="ARBA00022989"/>
    </source>
</evidence>
<dbReference type="AlphaFoldDB" id="A0A0K9PWU9"/>
<dbReference type="Pfam" id="PF03348">
    <property type="entry name" value="Serinc"/>
    <property type="match status" value="2"/>
</dbReference>